<dbReference type="InterPro" id="IPR045053">
    <property type="entry name" value="MAN-like"/>
</dbReference>
<organism evidence="1 2">
    <name type="scientific">Dovyalis caffra</name>
    <dbReference type="NCBI Taxonomy" id="77055"/>
    <lineage>
        <taxon>Eukaryota</taxon>
        <taxon>Viridiplantae</taxon>
        <taxon>Streptophyta</taxon>
        <taxon>Embryophyta</taxon>
        <taxon>Tracheophyta</taxon>
        <taxon>Spermatophyta</taxon>
        <taxon>Magnoliopsida</taxon>
        <taxon>eudicotyledons</taxon>
        <taxon>Gunneridae</taxon>
        <taxon>Pentapetalae</taxon>
        <taxon>rosids</taxon>
        <taxon>fabids</taxon>
        <taxon>Malpighiales</taxon>
        <taxon>Salicaceae</taxon>
        <taxon>Flacourtieae</taxon>
        <taxon>Dovyalis</taxon>
    </lineage>
</organism>
<keyword evidence="2" id="KW-1185">Reference proteome</keyword>
<name>A0AAV1S3U7_9ROSI</name>
<sequence>MAYIFHWPDSKTILKKPLVFAEFGKSKKDPGYSTSVRDSFLKTVYTSIYNLTAELYAHTNTLPAEVLETQQIKDSLGCG</sequence>
<evidence type="ECO:0000313" key="1">
    <source>
        <dbReference type="EMBL" id="CAK7345430.1"/>
    </source>
</evidence>
<gene>
    <name evidence="1" type="ORF">DCAF_LOCUS18231</name>
</gene>
<evidence type="ECO:0000313" key="2">
    <source>
        <dbReference type="Proteomes" id="UP001314170"/>
    </source>
</evidence>
<dbReference type="AlphaFoldDB" id="A0AAV1S3U7"/>
<dbReference type="EMBL" id="CAWUPB010001168">
    <property type="protein sequence ID" value="CAK7345430.1"/>
    <property type="molecule type" value="Genomic_DNA"/>
</dbReference>
<reference evidence="1 2" key="1">
    <citation type="submission" date="2024-01" db="EMBL/GenBank/DDBJ databases">
        <authorList>
            <person name="Waweru B."/>
        </authorList>
    </citation>
    <scope>NUCLEOTIDE SEQUENCE [LARGE SCALE GENOMIC DNA]</scope>
</reference>
<comment type="caution">
    <text evidence="1">The sequence shown here is derived from an EMBL/GenBank/DDBJ whole genome shotgun (WGS) entry which is preliminary data.</text>
</comment>
<accession>A0AAV1S3U7</accession>
<dbReference type="PANTHER" id="PTHR31451:SF53">
    <property type="entry name" value="MANNAN ENDO-1,4-BETA-MANNOSIDASE"/>
    <property type="match status" value="1"/>
</dbReference>
<dbReference type="Proteomes" id="UP001314170">
    <property type="component" value="Unassembled WGS sequence"/>
</dbReference>
<dbReference type="Gene3D" id="3.20.20.80">
    <property type="entry name" value="Glycosidases"/>
    <property type="match status" value="1"/>
</dbReference>
<dbReference type="PANTHER" id="PTHR31451">
    <property type="match status" value="1"/>
</dbReference>
<dbReference type="GO" id="GO:0016985">
    <property type="term" value="F:mannan endo-1,4-beta-mannosidase activity"/>
    <property type="evidence" value="ECO:0007669"/>
    <property type="project" value="TreeGrafter"/>
</dbReference>
<proteinExistence type="predicted"/>
<protein>
    <submittedName>
        <fullName evidence="1">Uncharacterized protein</fullName>
    </submittedName>
</protein>